<name>A0A8T2V4U8_CERRI</name>
<dbReference type="EMBL" id="CM035408">
    <property type="protein sequence ID" value="KAH7442240.1"/>
    <property type="molecule type" value="Genomic_DNA"/>
</dbReference>
<proteinExistence type="predicted"/>
<accession>A0A8T2V4U8</accession>
<evidence type="ECO:0000256" key="1">
    <source>
        <dbReference type="SAM" id="Coils"/>
    </source>
</evidence>
<dbReference type="Proteomes" id="UP000825935">
    <property type="component" value="Chromosome 3"/>
</dbReference>
<dbReference type="InterPro" id="IPR042316">
    <property type="entry name" value="IRKI-like"/>
</dbReference>
<protein>
    <recommendedName>
        <fullName evidence="5">IRK-interacting protein</fullName>
    </recommendedName>
</protein>
<evidence type="ECO:0000313" key="4">
    <source>
        <dbReference type="Proteomes" id="UP000825935"/>
    </source>
</evidence>
<feature type="compositionally biased region" description="Polar residues" evidence="2">
    <location>
        <begin position="223"/>
        <end position="232"/>
    </location>
</feature>
<dbReference type="PANTHER" id="PTHR31029:SF4">
    <property type="entry name" value="CYCLIN-DEPENDENT KINASE-LIKE PROTEIN"/>
    <property type="match status" value="1"/>
</dbReference>
<evidence type="ECO:0008006" key="5">
    <source>
        <dbReference type="Google" id="ProtNLM"/>
    </source>
</evidence>
<feature type="region of interest" description="Disordered" evidence="2">
    <location>
        <begin position="121"/>
        <end position="140"/>
    </location>
</feature>
<evidence type="ECO:0000256" key="2">
    <source>
        <dbReference type="SAM" id="MobiDB-lite"/>
    </source>
</evidence>
<gene>
    <name evidence="3" type="ORF">KP509_03G078200</name>
</gene>
<sequence length="694" mass="78534">MPSDFAIDTFREARRLSALALDRSRSHGAVALGVSSSSSSRLYRTKNVMMETGTFLDYEPPGDYHHGVGYLPMSGPLQSPQQSSDESMHHSTATALATPHHLRSVYLNNFKARPATTAVAFKSHRKPYRRSRTKSDDFCLRNRSSEQNNFRGDHLPLEKKSLGEFLNEIKADDNSDTSTQVGEDNESFIHEGTINKQASKIRAVNTSCDNSNVDDASRRGKSEQNSAHASINTDEEDCLACDKCFPSGKLIVVPLTDSRDYTEIPPKERDYRGTISSKGSTPVYHHSIFSWFRSKRRPNRSKHKVRAADCTSEVTGTSAQPGLSTVLANVKVGEANSPGESNKDMQIAMESMKQEVSQANKSRDDALTEVSELKRAIQEMGKKLGRLEDQYKCFDFPSRRVGSLMNMKRQLLNHDSIQKDNEDVYEHPRVSSSRAQTISMAPGPTKGEFCHAVVEARVGIKQFCRTLLQQLREKSDLDKIEMMLKAQNFKVNVSVKGGTVSKRVKYLMESLVNQVFYEDFENIKFTKSGSYCVLDPRQRPLAFFKTYMGILQVGWNELVSTDSSAYSASFDGFCDQKMSKIAEELLFFWDPEEGWPDELVEAFFIAAKWVWLLHLLAFSFELPATIFRVSNKDYFDSLYMEELSMKDNIDKQSGSRRALDERGTPQVLVMVMPGFFFNSYEVIRCKVLLSNRMR</sequence>
<feature type="region of interest" description="Disordered" evidence="2">
    <location>
        <begin position="207"/>
        <end position="232"/>
    </location>
</feature>
<feature type="coiled-coil region" evidence="1">
    <location>
        <begin position="342"/>
        <end position="390"/>
    </location>
</feature>
<dbReference type="AlphaFoldDB" id="A0A8T2V4U8"/>
<dbReference type="OrthoDB" id="785851at2759"/>
<comment type="caution">
    <text evidence="3">The sequence shown here is derived from an EMBL/GenBank/DDBJ whole genome shotgun (WGS) entry which is preliminary data.</text>
</comment>
<feature type="compositionally biased region" description="Basic residues" evidence="2">
    <location>
        <begin position="122"/>
        <end position="132"/>
    </location>
</feature>
<keyword evidence="4" id="KW-1185">Reference proteome</keyword>
<evidence type="ECO:0000313" key="3">
    <source>
        <dbReference type="EMBL" id="KAH7442240.1"/>
    </source>
</evidence>
<dbReference type="PANTHER" id="PTHR31029">
    <property type="entry name" value="CYCLIN-DEPENDENT KINASE-LIKE PROTEIN"/>
    <property type="match status" value="1"/>
</dbReference>
<organism evidence="3 4">
    <name type="scientific">Ceratopteris richardii</name>
    <name type="common">Triangle waterfern</name>
    <dbReference type="NCBI Taxonomy" id="49495"/>
    <lineage>
        <taxon>Eukaryota</taxon>
        <taxon>Viridiplantae</taxon>
        <taxon>Streptophyta</taxon>
        <taxon>Embryophyta</taxon>
        <taxon>Tracheophyta</taxon>
        <taxon>Polypodiopsida</taxon>
        <taxon>Polypodiidae</taxon>
        <taxon>Polypodiales</taxon>
        <taxon>Pteridineae</taxon>
        <taxon>Pteridaceae</taxon>
        <taxon>Parkerioideae</taxon>
        <taxon>Ceratopteris</taxon>
    </lineage>
</organism>
<reference evidence="3" key="1">
    <citation type="submission" date="2021-08" db="EMBL/GenBank/DDBJ databases">
        <title>WGS assembly of Ceratopteris richardii.</title>
        <authorList>
            <person name="Marchant D.B."/>
            <person name="Chen G."/>
            <person name="Jenkins J."/>
            <person name="Shu S."/>
            <person name="Leebens-Mack J."/>
            <person name="Grimwood J."/>
            <person name="Schmutz J."/>
            <person name="Soltis P."/>
            <person name="Soltis D."/>
            <person name="Chen Z.-H."/>
        </authorList>
    </citation>
    <scope>NUCLEOTIDE SEQUENCE</scope>
    <source>
        <strain evidence="3">Whitten #5841</strain>
        <tissue evidence="3">Leaf</tissue>
    </source>
</reference>
<keyword evidence="1" id="KW-0175">Coiled coil</keyword>